<dbReference type="PROSITE" id="PS50994">
    <property type="entry name" value="INTEGRASE"/>
    <property type="match status" value="1"/>
</dbReference>
<dbReference type="VEuPathDB" id="FungiDB:SeMB42_g01046"/>
<feature type="region of interest" description="Disordered" evidence="2">
    <location>
        <begin position="292"/>
        <end position="341"/>
    </location>
</feature>
<dbReference type="GO" id="GO:0015074">
    <property type="term" value="P:DNA integration"/>
    <property type="evidence" value="ECO:0007669"/>
    <property type="project" value="InterPro"/>
</dbReference>
<dbReference type="InterPro" id="IPR025724">
    <property type="entry name" value="GAG-pre-integrase_dom"/>
</dbReference>
<dbReference type="GO" id="GO:0008270">
    <property type="term" value="F:zinc ion binding"/>
    <property type="evidence" value="ECO:0007669"/>
    <property type="project" value="UniProtKB-KW"/>
</dbReference>
<dbReference type="GO" id="GO:0003676">
    <property type="term" value="F:nucleic acid binding"/>
    <property type="evidence" value="ECO:0007669"/>
    <property type="project" value="InterPro"/>
</dbReference>
<gene>
    <name evidence="5" type="ORF">SeLEV6574_g04018</name>
</gene>
<name>A0A507D174_9FUNG</name>
<organism evidence="5 6">
    <name type="scientific">Synchytrium endobioticum</name>
    <dbReference type="NCBI Taxonomy" id="286115"/>
    <lineage>
        <taxon>Eukaryota</taxon>
        <taxon>Fungi</taxon>
        <taxon>Fungi incertae sedis</taxon>
        <taxon>Chytridiomycota</taxon>
        <taxon>Chytridiomycota incertae sedis</taxon>
        <taxon>Chytridiomycetes</taxon>
        <taxon>Synchytriales</taxon>
        <taxon>Synchytriaceae</taxon>
        <taxon>Synchytrium</taxon>
    </lineage>
</organism>
<keyword evidence="1" id="KW-0862">Zinc</keyword>
<dbReference type="SUPFAM" id="SSF53098">
    <property type="entry name" value="Ribonuclease H-like"/>
    <property type="match status" value="1"/>
</dbReference>
<evidence type="ECO:0000259" key="4">
    <source>
        <dbReference type="PROSITE" id="PS50994"/>
    </source>
</evidence>
<evidence type="ECO:0000313" key="6">
    <source>
        <dbReference type="Proteomes" id="UP000320475"/>
    </source>
</evidence>
<dbReference type="GO" id="GO:0005634">
    <property type="term" value="C:nucleus"/>
    <property type="evidence" value="ECO:0007669"/>
    <property type="project" value="UniProtKB-ARBA"/>
</dbReference>
<dbReference type="PANTHER" id="PTHR33325:SF11">
    <property type="entry name" value="COLD SHOCK DOMAIN-CONTAINING PROTEIN 4-LIKE"/>
    <property type="match status" value="1"/>
</dbReference>
<dbReference type="VEuPathDB" id="FungiDB:SeMB42_g01699"/>
<evidence type="ECO:0000256" key="2">
    <source>
        <dbReference type="SAM" id="MobiDB-lite"/>
    </source>
</evidence>
<keyword evidence="5" id="KW-0548">Nucleotidyltransferase</keyword>
<dbReference type="PROSITE" id="PS50158">
    <property type="entry name" value="ZF_CCHC"/>
    <property type="match status" value="1"/>
</dbReference>
<keyword evidence="1" id="KW-0863">Zinc-finger</keyword>
<accession>A0A507D174</accession>
<feature type="domain" description="CCHC-type" evidence="3">
    <location>
        <begin position="269"/>
        <end position="284"/>
    </location>
</feature>
<dbReference type="Proteomes" id="UP000320475">
    <property type="component" value="Unassembled WGS sequence"/>
</dbReference>
<dbReference type="AlphaFoldDB" id="A0A507D174"/>
<evidence type="ECO:0000313" key="5">
    <source>
        <dbReference type="EMBL" id="TPX45193.1"/>
    </source>
</evidence>
<reference evidence="5 6" key="1">
    <citation type="journal article" date="2019" name="Sci. Rep.">
        <title>Comparative genomics of chytrid fungi reveal insights into the obligate biotrophic and pathogenic lifestyle of Synchytrium endobioticum.</title>
        <authorList>
            <person name="van de Vossenberg B.T.L.H."/>
            <person name="Warris S."/>
            <person name="Nguyen H.D.T."/>
            <person name="van Gent-Pelzer M.P.E."/>
            <person name="Joly D.L."/>
            <person name="van de Geest H.C."/>
            <person name="Bonants P.J.M."/>
            <person name="Smith D.S."/>
            <person name="Levesque C.A."/>
            <person name="van der Lee T.A.J."/>
        </authorList>
    </citation>
    <scope>NUCLEOTIDE SEQUENCE [LARGE SCALE GENOMIC DNA]</scope>
    <source>
        <strain evidence="5 6">LEV6574</strain>
    </source>
</reference>
<dbReference type="Pfam" id="PF13976">
    <property type="entry name" value="gag_pre-integrs"/>
    <property type="match status" value="1"/>
</dbReference>
<evidence type="ECO:0000259" key="3">
    <source>
        <dbReference type="PROSITE" id="PS50158"/>
    </source>
</evidence>
<dbReference type="InterPro" id="IPR001584">
    <property type="entry name" value="Integrase_cat-core"/>
</dbReference>
<dbReference type="InterPro" id="IPR036397">
    <property type="entry name" value="RNaseH_sf"/>
</dbReference>
<dbReference type="InterPro" id="IPR036875">
    <property type="entry name" value="Znf_CCHC_sf"/>
</dbReference>
<sequence length="702" mass="79136">MSNNSGATSSGVKLDFVPLTDDGRNYQLWAATCSGHLAKENLRGWITTNTEATADTLVSQSKAWFTIWNHISDTQRYQNMAITDPFTLWNNIKDVYNAASLARKPTIMKEWDELKFASHKTVADYNTAVNKLKADMTLVGMKDQVTDAMLIEKAINTLPTSSFTLAMMLRQQSFTKHTDLIKSLLDHEANNNAFQHDVFGNALTTSTNTSIHPTAPLEVYGIDHKRGTRYHRHSGNRAQRFRPRFKPYRPHQSNYHPSNTAHGTSDVVCFNCDGKGHLSTICPSPKIQTAAQGISKRGSNKRAPRLQFHNTNTYVGNVDHDSDESEQPVKNDNESDTDPPGHISFMTLENDIRLRTALIDTGSKISIFHDKSIFEDITYYTNGGKPVSTVNGTAKSLVGYGKVTISLQNEIDISIAKAYYAPKSPRHIISRRDLRSIGLNMFTNDNAMYLYNRNNTVVLTIPEDNDGFHTVEVQALKDTEENMFMDDRRTKDYLQWHSRLGHLSNESIRRLVSRNVVIKSPLQPHELPSMNDHIAHCKTCKVAKLIEQPYSLSVDKGYQMLERVDVDIQGPLSPPSDGNSYVLITVDYRSRLGMIDLLPSRSQAFAAILACIYKMQAHHPNLQPRVIRIDNALEFRSNRFNEYCIANGIRVEYSPPYVSQLNGIAEAYNKKIQHVGRSLLFGSRLPVTCWGLAFHHAAYLLA</sequence>
<protein>
    <submittedName>
        <fullName evidence="5">DNA-directed DNA polymerase</fullName>
    </submittedName>
</protein>
<keyword evidence="1" id="KW-0479">Metal-binding</keyword>
<evidence type="ECO:0000256" key="1">
    <source>
        <dbReference type="PROSITE-ProRule" id="PRU00047"/>
    </source>
</evidence>
<dbReference type="OrthoDB" id="7691805at2759"/>
<feature type="domain" description="Integrase catalytic" evidence="4">
    <location>
        <begin position="545"/>
        <end position="702"/>
    </location>
</feature>
<keyword evidence="5" id="KW-0808">Transferase</keyword>
<dbReference type="Pfam" id="PF14223">
    <property type="entry name" value="Retrotran_gag_2"/>
    <property type="match status" value="1"/>
</dbReference>
<proteinExistence type="predicted"/>
<dbReference type="InterPro" id="IPR012337">
    <property type="entry name" value="RNaseH-like_sf"/>
</dbReference>
<dbReference type="GO" id="GO:0003887">
    <property type="term" value="F:DNA-directed DNA polymerase activity"/>
    <property type="evidence" value="ECO:0007669"/>
    <property type="project" value="UniProtKB-KW"/>
</dbReference>
<dbReference type="SMART" id="SM00343">
    <property type="entry name" value="ZnF_C2HC"/>
    <property type="match status" value="1"/>
</dbReference>
<dbReference type="InterPro" id="IPR001878">
    <property type="entry name" value="Znf_CCHC"/>
</dbReference>
<comment type="caution">
    <text evidence="5">The sequence shown here is derived from an EMBL/GenBank/DDBJ whole genome shotgun (WGS) entry which is preliminary data.</text>
</comment>
<dbReference type="Gene3D" id="3.30.420.10">
    <property type="entry name" value="Ribonuclease H-like superfamily/Ribonuclease H"/>
    <property type="match status" value="1"/>
</dbReference>
<dbReference type="EMBL" id="QEAM01000150">
    <property type="protein sequence ID" value="TPX45193.1"/>
    <property type="molecule type" value="Genomic_DNA"/>
</dbReference>
<keyword evidence="5" id="KW-0239">DNA-directed DNA polymerase</keyword>
<dbReference type="SUPFAM" id="SSF57756">
    <property type="entry name" value="Retrovirus zinc finger-like domains"/>
    <property type="match status" value="1"/>
</dbReference>
<dbReference type="PANTHER" id="PTHR33325">
    <property type="entry name" value="ZINC FINGER, CCHC-TYPE-RELATED"/>
    <property type="match status" value="1"/>
</dbReference>